<name>A0ABS1JAF3_9BACL</name>
<protein>
    <submittedName>
        <fullName evidence="1">Uncharacterized protein</fullName>
    </submittedName>
</protein>
<comment type="caution">
    <text evidence="1">The sequence shown here is derived from an EMBL/GenBank/DDBJ whole genome shotgun (WGS) entry which is preliminary data.</text>
</comment>
<proteinExistence type="predicted"/>
<gene>
    <name evidence="1" type="ORF">JJB07_10190</name>
</gene>
<dbReference type="InterPro" id="IPR024562">
    <property type="entry name" value="YqhG"/>
</dbReference>
<dbReference type="EMBL" id="JAEQNB010000003">
    <property type="protein sequence ID" value="MBL0387019.1"/>
    <property type="molecule type" value="Genomic_DNA"/>
</dbReference>
<sequence>MQNQEEIQDFCRRYFEAVQAPILRDEPNFLEVELPRDVDKELIDRPYHWMMVETIYQDYPNTIKHLIFEPTVEKEDVQRPEYLTFGSLFLSKMIDSTKKRGSCTLGYQRTGLQTGARLTPVLMMTCKISYVADRCRDEIVTYGVHLGTGDVYTDFYEQVVGLDFSPEPPPPSQLVHVESPKLTVKQGYKKIRDLVQKEILAMDHTWAEEAEEHLAREREQLQTYYQSLGLVNADSTAPDEEKLTKAKLYEGELEMRLDELQKRCAPRIKIEPYQFALLYLANR</sequence>
<dbReference type="Pfam" id="PF11079">
    <property type="entry name" value="YqhG"/>
    <property type="match status" value="1"/>
</dbReference>
<reference evidence="1 2" key="1">
    <citation type="submission" date="2021-01" db="EMBL/GenBank/DDBJ databases">
        <title>Tumebacillus sp. strain ITR2 16S ribosomal RNA gene Genome sequencing and assembly.</title>
        <authorList>
            <person name="Kang M."/>
        </authorList>
    </citation>
    <scope>NUCLEOTIDE SEQUENCE [LARGE SCALE GENOMIC DNA]</scope>
    <source>
        <strain evidence="1 2">ITR2</strain>
    </source>
</reference>
<dbReference type="RefSeq" id="WP_201634576.1">
    <property type="nucleotide sequence ID" value="NZ_JAEQNB010000003.1"/>
</dbReference>
<accession>A0ABS1JAF3</accession>
<evidence type="ECO:0000313" key="2">
    <source>
        <dbReference type="Proteomes" id="UP000602284"/>
    </source>
</evidence>
<keyword evidence="2" id="KW-1185">Reference proteome</keyword>
<evidence type="ECO:0000313" key="1">
    <source>
        <dbReference type="EMBL" id="MBL0387019.1"/>
    </source>
</evidence>
<dbReference type="Proteomes" id="UP000602284">
    <property type="component" value="Unassembled WGS sequence"/>
</dbReference>
<organism evidence="1 2">
    <name type="scientific">Tumebacillus amylolyticus</name>
    <dbReference type="NCBI Taxonomy" id="2801339"/>
    <lineage>
        <taxon>Bacteria</taxon>
        <taxon>Bacillati</taxon>
        <taxon>Bacillota</taxon>
        <taxon>Bacilli</taxon>
        <taxon>Bacillales</taxon>
        <taxon>Alicyclobacillaceae</taxon>
        <taxon>Tumebacillus</taxon>
    </lineage>
</organism>